<accession>M1QAR9</accession>
<evidence type="ECO:0000313" key="1">
    <source>
        <dbReference type="EMBL" id="AGF93063.1"/>
    </source>
</evidence>
<sequence>MYNMNDEEILGKSKEAFNKVAEKLEEKDEPYSMLDLKVMIGDELDCDLSEEEIATLAVAFQRIDDIYEVFSKRSSESLDRMFR</sequence>
<dbReference type="EMBL" id="JX684080">
    <property type="protein sequence ID" value="AGF93063.1"/>
    <property type="molecule type" value="Genomic_DNA"/>
</dbReference>
<reference evidence="1" key="1">
    <citation type="journal article" date="2013" name="Syst. Appl. Microbiol.">
        <title>New insights into the archaeal diversity of a hypersaline microbial mat obtained by a metagenomic approach.</title>
        <authorList>
            <person name="Lopez-Lopez A."/>
            <person name="Richter M."/>
            <person name="Pena A."/>
            <person name="Tamames J."/>
            <person name="Rossello-Mora R."/>
        </authorList>
    </citation>
    <scope>NUCLEOTIDE SEQUENCE</scope>
</reference>
<gene>
    <name evidence="1" type="ORF">FLSS-8_0033</name>
</gene>
<organism evidence="1">
    <name type="scientific">uncultured organism</name>
    <dbReference type="NCBI Taxonomy" id="155900"/>
    <lineage>
        <taxon>unclassified sequences</taxon>
        <taxon>environmental samples</taxon>
    </lineage>
</organism>
<proteinExistence type="predicted"/>
<name>M1QAR9_9ZZZZ</name>
<protein>
    <submittedName>
        <fullName evidence="1">Uncharacterized protein</fullName>
    </submittedName>
</protein>
<dbReference type="AlphaFoldDB" id="M1QAR9"/>